<name>A0A0J1FUH1_9FIRM</name>
<gene>
    <name evidence="3" type="ORF">DEAC_c08910</name>
</gene>
<feature type="compositionally biased region" description="Polar residues" evidence="1">
    <location>
        <begin position="199"/>
        <end position="212"/>
    </location>
</feature>
<proteinExistence type="predicted"/>
<dbReference type="PATRIC" id="fig|476652.3.peg.915"/>
<keyword evidence="2" id="KW-1133">Transmembrane helix</keyword>
<sequence>MNSFDIKRVIGKLEPDDDMEQRLSAKLNGKLARGMPFKPIAVIAAGLIVAIGAGVLANYQIATPPKSAVQNNTPDNTSIAFLPDNKGGNQAEQKIQGNNAQNSNLPQPNNNLNNSQINSQINDQPTDQHTGQNNSQTETVVPQTRSDSGVQAPSLPPTKQNGNSEALQQNNGANSSQQIPAGNETTPEPRTLLRGNGNNGVSSQAPISQGLNQQNEGIYIPKVQLPVRTKDSVTTAKMMELIVYQGRIYIHSSLPLDLNRAAALVGEKLGTTKSTITEWSQQNDYDEELASTVGIQDVYSVKGYDKSFRIMTYGQINGEVDAQFFDCLNGITVKTGHDIVGKFQIENHIASVRYEDFDSWNNGKNNYKSLLNLDQFNVFLAALENSVPVAEEDLDYLFSQQGTTDQRFIDIRLKDGSGVELRLFKEGYVYINGVNIFFKVDSLTFNNFWNGLT</sequence>
<keyword evidence="2" id="KW-0812">Transmembrane</keyword>
<evidence type="ECO:0000256" key="1">
    <source>
        <dbReference type="SAM" id="MobiDB-lite"/>
    </source>
</evidence>
<evidence type="ECO:0000256" key="2">
    <source>
        <dbReference type="SAM" id="Phobius"/>
    </source>
</evidence>
<dbReference type="AlphaFoldDB" id="A0A0J1FUH1"/>
<dbReference type="RefSeq" id="WP_047808818.1">
    <property type="nucleotide sequence ID" value="NZ_LDZY01000003.1"/>
</dbReference>
<feature type="compositionally biased region" description="Polar residues" evidence="1">
    <location>
        <begin position="68"/>
        <end position="79"/>
    </location>
</feature>
<evidence type="ECO:0000313" key="3">
    <source>
        <dbReference type="EMBL" id="KLU66957.1"/>
    </source>
</evidence>
<comment type="caution">
    <text evidence="3">The sequence shown here is derived from an EMBL/GenBank/DDBJ whole genome shotgun (WGS) entry which is preliminary data.</text>
</comment>
<feature type="compositionally biased region" description="Polar residues" evidence="1">
    <location>
        <begin position="87"/>
        <end position="97"/>
    </location>
</feature>
<feature type="compositionally biased region" description="Polar residues" evidence="1">
    <location>
        <begin position="123"/>
        <end position="188"/>
    </location>
</feature>
<dbReference type="EMBL" id="LDZY01000003">
    <property type="protein sequence ID" value="KLU66957.1"/>
    <property type="molecule type" value="Genomic_DNA"/>
</dbReference>
<keyword evidence="2" id="KW-0472">Membrane</keyword>
<feature type="transmembrane region" description="Helical" evidence="2">
    <location>
        <begin position="40"/>
        <end position="61"/>
    </location>
</feature>
<feature type="compositionally biased region" description="Low complexity" evidence="1">
    <location>
        <begin position="98"/>
        <end position="122"/>
    </location>
</feature>
<dbReference type="STRING" id="476652.DEAC_c08910"/>
<keyword evidence="4" id="KW-1185">Reference proteome</keyword>
<protein>
    <submittedName>
        <fullName evidence="3">Uncharacterized protein</fullName>
    </submittedName>
</protein>
<dbReference type="Proteomes" id="UP000036356">
    <property type="component" value="Unassembled WGS sequence"/>
</dbReference>
<organism evidence="3 4">
    <name type="scientific">Desulfosporosinus acididurans</name>
    <dbReference type="NCBI Taxonomy" id="476652"/>
    <lineage>
        <taxon>Bacteria</taxon>
        <taxon>Bacillati</taxon>
        <taxon>Bacillota</taxon>
        <taxon>Clostridia</taxon>
        <taxon>Eubacteriales</taxon>
        <taxon>Desulfitobacteriaceae</taxon>
        <taxon>Desulfosporosinus</taxon>
    </lineage>
</organism>
<feature type="region of interest" description="Disordered" evidence="1">
    <location>
        <begin position="66"/>
        <end position="212"/>
    </location>
</feature>
<accession>A0A0J1FUH1</accession>
<reference evidence="3 4" key="1">
    <citation type="submission" date="2015-06" db="EMBL/GenBank/DDBJ databases">
        <title>Draft genome of the moderately acidophilic sulfate reducer Candidatus Desulfosporosinus acididurans strain M1.</title>
        <authorList>
            <person name="Poehlein A."/>
            <person name="Petzsch P."/>
            <person name="Johnson B.D."/>
            <person name="Schloemann M."/>
            <person name="Daniel R."/>
            <person name="Muehling M."/>
        </authorList>
    </citation>
    <scope>NUCLEOTIDE SEQUENCE [LARGE SCALE GENOMIC DNA]</scope>
    <source>
        <strain evidence="3 4">M1</strain>
    </source>
</reference>
<evidence type="ECO:0000313" key="4">
    <source>
        <dbReference type="Proteomes" id="UP000036356"/>
    </source>
</evidence>